<name>A0ABQ4C106_9ACTN</name>
<dbReference type="InterPro" id="IPR002347">
    <property type="entry name" value="SDR_fam"/>
</dbReference>
<proteinExistence type="inferred from homology"/>
<dbReference type="PANTHER" id="PTHR43669">
    <property type="entry name" value="5-KETO-D-GLUCONATE 5-REDUCTASE"/>
    <property type="match status" value="1"/>
</dbReference>
<comment type="similarity">
    <text evidence="1 3">Belongs to the short-chain dehydrogenases/reductases (SDR) family.</text>
</comment>
<evidence type="ECO:0000313" key="4">
    <source>
        <dbReference type="EMBL" id="GIF56442.1"/>
    </source>
</evidence>
<evidence type="ECO:0000256" key="1">
    <source>
        <dbReference type="ARBA" id="ARBA00006484"/>
    </source>
</evidence>
<dbReference type="PRINTS" id="PR00080">
    <property type="entry name" value="SDRFAMILY"/>
</dbReference>
<dbReference type="PRINTS" id="PR00081">
    <property type="entry name" value="GDHRDH"/>
</dbReference>
<dbReference type="PANTHER" id="PTHR43669:SF3">
    <property type="entry name" value="ALCOHOL DEHYDROGENASE, PUTATIVE (AFU_ORTHOLOGUE AFUA_3G03445)-RELATED"/>
    <property type="match status" value="1"/>
</dbReference>
<reference evidence="4 5" key="1">
    <citation type="submission" date="2021-01" db="EMBL/GenBank/DDBJ databases">
        <title>Whole genome shotgun sequence of Asanoa iriomotensis NBRC 100142.</title>
        <authorList>
            <person name="Komaki H."/>
            <person name="Tamura T."/>
        </authorList>
    </citation>
    <scope>NUCLEOTIDE SEQUENCE [LARGE SCALE GENOMIC DNA]</scope>
    <source>
        <strain evidence="4 5">NBRC 100142</strain>
    </source>
</reference>
<dbReference type="InterPro" id="IPR036291">
    <property type="entry name" value="NAD(P)-bd_dom_sf"/>
</dbReference>
<dbReference type="EMBL" id="BONC01000014">
    <property type="protein sequence ID" value="GIF56442.1"/>
    <property type="molecule type" value="Genomic_DNA"/>
</dbReference>
<dbReference type="Proteomes" id="UP000624325">
    <property type="component" value="Unassembled WGS sequence"/>
</dbReference>
<gene>
    <name evidence="4" type="ORF">Air01nite_25370</name>
</gene>
<evidence type="ECO:0000256" key="3">
    <source>
        <dbReference type="RuleBase" id="RU000363"/>
    </source>
</evidence>
<organism evidence="4 5">
    <name type="scientific">Asanoa iriomotensis</name>
    <dbReference type="NCBI Taxonomy" id="234613"/>
    <lineage>
        <taxon>Bacteria</taxon>
        <taxon>Bacillati</taxon>
        <taxon>Actinomycetota</taxon>
        <taxon>Actinomycetes</taxon>
        <taxon>Micromonosporales</taxon>
        <taxon>Micromonosporaceae</taxon>
        <taxon>Asanoa</taxon>
    </lineage>
</organism>
<dbReference type="PROSITE" id="PS00061">
    <property type="entry name" value="ADH_SHORT"/>
    <property type="match status" value="1"/>
</dbReference>
<sequence length="220" mass="22967">MVTGANRGLGLAVAARLVAAGHRVVVTARNGDDARRVTAELGPPAEPAELDVLSAESVDAARDQVGPVDILVSNAGALCDAGMQPSTVSLDLVQRHLAVNTLGAWRVIQAFLPGMTARGWGRVVIVSSGTSTFTNGIFPGTPCYSVSKVALNALTVMLAEETRGTGVLVNAVNPGRVRTRMMPRAEVTPEEAALDVAWVAEMDDGAPTGKLFRSRQVVGW</sequence>
<dbReference type="SUPFAM" id="SSF51735">
    <property type="entry name" value="NAD(P)-binding Rossmann-fold domains"/>
    <property type="match status" value="1"/>
</dbReference>
<evidence type="ECO:0000313" key="5">
    <source>
        <dbReference type="Proteomes" id="UP000624325"/>
    </source>
</evidence>
<dbReference type="Pfam" id="PF00106">
    <property type="entry name" value="adh_short"/>
    <property type="match status" value="1"/>
</dbReference>
<accession>A0ABQ4C106</accession>
<keyword evidence="2" id="KW-0560">Oxidoreductase</keyword>
<evidence type="ECO:0000256" key="2">
    <source>
        <dbReference type="ARBA" id="ARBA00023002"/>
    </source>
</evidence>
<dbReference type="InterPro" id="IPR020904">
    <property type="entry name" value="Sc_DH/Rdtase_CS"/>
</dbReference>
<dbReference type="Gene3D" id="3.40.50.720">
    <property type="entry name" value="NAD(P)-binding Rossmann-like Domain"/>
    <property type="match status" value="1"/>
</dbReference>
<comment type="caution">
    <text evidence="4">The sequence shown here is derived from an EMBL/GenBank/DDBJ whole genome shotgun (WGS) entry which is preliminary data.</text>
</comment>
<keyword evidence="5" id="KW-1185">Reference proteome</keyword>
<protein>
    <submittedName>
        <fullName evidence="4">Short-chain dehydrogenase</fullName>
    </submittedName>
</protein>